<name>A0A937XI04_UNCW3</name>
<comment type="caution">
    <text evidence="1">The sequence shown here is derived from an EMBL/GenBank/DDBJ whole genome shotgun (WGS) entry which is preliminary data.</text>
</comment>
<protein>
    <submittedName>
        <fullName evidence="1">Nucleotidyltransferase family protein</fullName>
    </submittedName>
</protein>
<dbReference type="EMBL" id="VGIR01000057">
    <property type="protein sequence ID" value="MBM3332048.1"/>
    <property type="molecule type" value="Genomic_DNA"/>
</dbReference>
<proteinExistence type="predicted"/>
<reference evidence="1" key="1">
    <citation type="submission" date="2019-03" db="EMBL/GenBank/DDBJ databases">
        <title>Lake Tanganyika Metagenome-Assembled Genomes (MAGs).</title>
        <authorList>
            <person name="Tran P."/>
        </authorList>
    </citation>
    <scope>NUCLEOTIDE SEQUENCE</scope>
    <source>
        <strain evidence="1">K_DeepCast_150m_m2_040</strain>
    </source>
</reference>
<dbReference type="Pfam" id="PF14907">
    <property type="entry name" value="NTP_transf_5"/>
    <property type="match status" value="1"/>
</dbReference>
<dbReference type="InterPro" id="IPR039498">
    <property type="entry name" value="NTP_transf_5"/>
</dbReference>
<dbReference type="AlphaFoldDB" id="A0A937XI04"/>
<accession>A0A937XI04</accession>
<dbReference type="Proteomes" id="UP000779900">
    <property type="component" value="Unassembled WGS sequence"/>
</dbReference>
<evidence type="ECO:0000313" key="2">
    <source>
        <dbReference type="Proteomes" id="UP000779900"/>
    </source>
</evidence>
<sequence length="418" mass="47189">MENPRSAADLLLSYLSDPRPRTRNQEPVTDWNEVVSTAAYHGLAPLLFSRLKKSEVQDYVPADAWERLRQAYFASASRSGLFYRRLVPVLRCLRDSGIPVIAMKGVYLAEQVYGNLALRPMCDADLMVPRAELPRAIAALFDSGGAYQLSEHFDKFDWAVHHHARPLVVRELTVEIHWTLVPPTGAVRVDTAGLWERARPVTIARVEVLALSSEDLILHLCLSLGHQGFTGLKRLCDMAETLHRFRGEIDWARVVSLAHRWGASKYAGLTFHLARNLLGAAVPDDVLEQLVPGGLDRRKLETAQESIVARTDCLRSGSIIDRWGAMSMGGKARLSWERVFLPRGEMAVVYPESRKAKHLWPYYALRLRDVVRTLLAHLFRRGLPTARSGMEGRNAALANWLEDRMTVGGKRRTMKEQR</sequence>
<organism evidence="1 2">
    <name type="scientific">candidate division WOR-3 bacterium</name>
    <dbReference type="NCBI Taxonomy" id="2052148"/>
    <lineage>
        <taxon>Bacteria</taxon>
        <taxon>Bacteria division WOR-3</taxon>
    </lineage>
</organism>
<evidence type="ECO:0000313" key="1">
    <source>
        <dbReference type="EMBL" id="MBM3332048.1"/>
    </source>
</evidence>
<gene>
    <name evidence="1" type="ORF">FJY68_09405</name>
</gene>